<feature type="region of interest" description="Disordered" evidence="1">
    <location>
        <begin position="49"/>
        <end position="73"/>
    </location>
</feature>
<dbReference type="Proteomes" id="UP000324222">
    <property type="component" value="Unassembled WGS sequence"/>
</dbReference>
<name>A0A5B7GUK1_PORTR</name>
<evidence type="ECO:0000256" key="1">
    <source>
        <dbReference type="SAM" id="MobiDB-lite"/>
    </source>
</evidence>
<keyword evidence="3" id="KW-1185">Reference proteome</keyword>
<reference evidence="2 3" key="1">
    <citation type="submission" date="2019-05" db="EMBL/GenBank/DDBJ databases">
        <title>Another draft genome of Portunus trituberculatus and its Hox gene families provides insights of decapod evolution.</title>
        <authorList>
            <person name="Jeong J.-H."/>
            <person name="Song I."/>
            <person name="Kim S."/>
            <person name="Choi T."/>
            <person name="Kim D."/>
            <person name="Ryu S."/>
            <person name="Kim W."/>
        </authorList>
    </citation>
    <scope>NUCLEOTIDE SEQUENCE [LARGE SCALE GENOMIC DNA]</scope>
    <source>
        <tissue evidence="2">Muscle</tissue>
    </source>
</reference>
<accession>A0A5B7GUK1</accession>
<protein>
    <submittedName>
        <fullName evidence="2">Uncharacterized protein</fullName>
    </submittedName>
</protein>
<comment type="caution">
    <text evidence="2">The sequence shown here is derived from an EMBL/GenBank/DDBJ whole genome shotgun (WGS) entry which is preliminary data.</text>
</comment>
<evidence type="ECO:0000313" key="2">
    <source>
        <dbReference type="EMBL" id="MPC60867.1"/>
    </source>
</evidence>
<dbReference type="EMBL" id="VSRR010017977">
    <property type="protein sequence ID" value="MPC60867.1"/>
    <property type="molecule type" value="Genomic_DNA"/>
</dbReference>
<gene>
    <name evidence="2" type="ORF">E2C01_054926</name>
</gene>
<sequence length="73" mass="7578">MVNCSLPFGQSPLPQSQPVLAHSAQAEGMPTGEIQVSPSGRCVHLIPSPGKARTMADNSAVKTDATEGSLPHR</sequence>
<organism evidence="2 3">
    <name type="scientific">Portunus trituberculatus</name>
    <name type="common">Swimming crab</name>
    <name type="synonym">Neptunus trituberculatus</name>
    <dbReference type="NCBI Taxonomy" id="210409"/>
    <lineage>
        <taxon>Eukaryota</taxon>
        <taxon>Metazoa</taxon>
        <taxon>Ecdysozoa</taxon>
        <taxon>Arthropoda</taxon>
        <taxon>Crustacea</taxon>
        <taxon>Multicrustacea</taxon>
        <taxon>Malacostraca</taxon>
        <taxon>Eumalacostraca</taxon>
        <taxon>Eucarida</taxon>
        <taxon>Decapoda</taxon>
        <taxon>Pleocyemata</taxon>
        <taxon>Brachyura</taxon>
        <taxon>Eubrachyura</taxon>
        <taxon>Portunoidea</taxon>
        <taxon>Portunidae</taxon>
        <taxon>Portuninae</taxon>
        <taxon>Portunus</taxon>
    </lineage>
</organism>
<proteinExistence type="predicted"/>
<evidence type="ECO:0000313" key="3">
    <source>
        <dbReference type="Proteomes" id="UP000324222"/>
    </source>
</evidence>
<dbReference type="AlphaFoldDB" id="A0A5B7GUK1"/>